<sequence length="43" mass="4736">MENITVNQAVAYFIISALIDSKTKENPAMVAAIAELYTSLVKY</sequence>
<name>A0A1V0PGL9_LACLC</name>
<reference evidence="1 2" key="1">
    <citation type="journal article" date="2017" name="BMC Genomics">
        <title>Comparative and functional genomics of the Lactococcus lactis taxon; insights into evolution and niche adaptation.</title>
        <authorList>
            <person name="Kelleher P."/>
            <person name="Bottacini F."/>
            <person name="Mahony J."/>
            <person name="Kilcawley K.N."/>
            <person name="van Sinderen D."/>
        </authorList>
    </citation>
    <scope>NUCLEOTIDE SEQUENCE [LARGE SCALE GENOMIC DNA]</scope>
    <source>
        <strain evidence="1 2">JM1</strain>
    </source>
</reference>
<dbReference type="RefSeq" id="WP_257589750.1">
    <property type="nucleotide sequence ID" value="NZ_CP015899.2"/>
</dbReference>
<protein>
    <submittedName>
        <fullName evidence="1">Uncharacterized protein</fullName>
    </submittedName>
</protein>
<gene>
    <name evidence="1" type="ORF">LLJM1_1045</name>
</gene>
<evidence type="ECO:0000313" key="1">
    <source>
        <dbReference type="EMBL" id="ARE28420.1"/>
    </source>
</evidence>
<dbReference type="EMBL" id="CP015899">
    <property type="protein sequence ID" value="ARE28420.1"/>
    <property type="molecule type" value="Genomic_DNA"/>
</dbReference>
<dbReference type="Proteomes" id="UP000191806">
    <property type="component" value="Chromosome"/>
</dbReference>
<proteinExistence type="predicted"/>
<accession>A0A1V0PGL9</accession>
<organism evidence="1 2">
    <name type="scientific">Lactococcus lactis subsp. cremoris</name>
    <name type="common">Streptococcus cremoris</name>
    <dbReference type="NCBI Taxonomy" id="1359"/>
    <lineage>
        <taxon>Bacteria</taxon>
        <taxon>Bacillati</taxon>
        <taxon>Bacillota</taxon>
        <taxon>Bacilli</taxon>
        <taxon>Lactobacillales</taxon>
        <taxon>Streptococcaceae</taxon>
        <taxon>Lactococcus</taxon>
    </lineage>
</organism>
<dbReference type="AlphaFoldDB" id="A0A1V0PGL9"/>
<evidence type="ECO:0000313" key="2">
    <source>
        <dbReference type="Proteomes" id="UP000191806"/>
    </source>
</evidence>